<proteinExistence type="predicted"/>
<accession>A0ABP7ZAL3</accession>
<keyword evidence="3" id="KW-1185">Reference proteome</keyword>
<comment type="caution">
    <text evidence="2">The sequence shown here is derived from an EMBL/GenBank/DDBJ whole genome shotgun (WGS) entry which is preliminary data.</text>
</comment>
<feature type="compositionally biased region" description="Basic and acidic residues" evidence="1">
    <location>
        <begin position="111"/>
        <end position="120"/>
    </location>
</feature>
<dbReference type="EMBL" id="BAABBU010000037">
    <property type="protein sequence ID" value="GAA4151756.1"/>
    <property type="molecule type" value="Genomic_DNA"/>
</dbReference>
<reference evidence="3" key="1">
    <citation type="journal article" date="2019" name="Int. J. Syst. Evol. Microbiol.">
        <title>The Global Catalogue of Microorganisms (GCM) 10K type strain sequencing project: providing services to taxonomists for standard genome sequencing and annotation.</title>
        <authorList>
            <consortium name="The Broad Institute Genomics Platform"/>
            <consortium name="The Broad Institute Genome Sequencing Center for Infectious Disease"/>
            <person name="Wu L."/>
            <person name="Ma J."/>
        </authorList>
    </citation>
    <scope>NUCLEOTIDE SEQUENCE [LARGE SCALE GENOMIC DNA]</scope>
    <source>
        <strain evidence="3">JCM 17589</strain>
    </source>
</reference>
<gene>
    <name evidence="2" type="ORF">GCM10022285_63380</name>
</gene>
<feature type="region of interest" description="Disordered" evidence="1">
    <location>
        <begin position="1"/>
        <end position="120"/>
    </location>
</feature>
<evidence type="ECO:0000313" key="2">
    <source>
        <dbReference type="EMBL" id="GAA4151756.1"/>
    </source>
</evidence>
<sequence length="120" mass="12815">MTYSHPNKRFGHIPTRRSTPAAYCATLAARTRTERGARPVGPTNTRRDGASGNRLEGGPAAADAHDDSHPAQRTGDAARLRAVTTELTRPGAVRTLRDQENATIGDTDGGADARRVTRGR</sequence>
<evidence type="ECO:0000256" key="1">
    <source>
        <dbReference type="SAM" id="MobiDB-lite"/>
    </source>
</evidence>
<name>A0ABP7ZAL3_9ACTN</name>
<evidence type="ECO:0000313" key="3">
    <source>
        <dbReference type="Proteomes" id="UP001501845"/>
    </source>
</evidence>
<protein>
    <submittedName>
        <fullName evidence="2">Uncharacterized protein</fullName>
    </submittedName>
</protein>
<feature type="compositionally biased region" description="Basic residues" evidence="1">
    <location>
        <begin position="1"/>
        <end position="15"/>
    </location>
</feature>
<dbReference type="Proteomes" id="UP001501845">
    <property type="component" value="Unassembled WGS sequence"/>
</dbReference>
<organism evidence="2 3">
    <name type="scientific">Streptomyces tunisiensis</name>
    <dbReference type="NCBI Taxonomy" id="948699"/>
    <lineage>
        <taxon>Bacteria</taxon>
        <taxon>Bacillati</taxon>
        <taxon>Actinomycetota</taxon>
        <taxon>Actinomycetes</taxon>
        <taxon>Kitasatosporales</taxon>
        <taxon>Streptomycetaceae</taxon>
        <taxon>Streptomyces</taxon>
    </lineage>
</organism>